<dbReference type="EMBL" id="CM042016">
    <property type="protein sequence ID" value="KAI3699613.1"/>
    <property type="molecule type" value="Genomic_DNA"/>
</dbReference>
<keyword evidence="2" id="KW-1185">Reference proteome</keyword>
<name>A0ACB8ZPN7_CICIN</name>
<gene>
    <name evidence="1" type="ORF">L2E82_44037</name>
</gene>
<reference evidence="2" key="1">
    <citation type="journal article" date="2022" name="Mol. Ecol. Resour.">
        <title>The genomes of chicory, endive, great burdock and yacon provide insights into Asteraceae palaeo-polyploidization history and plant inulin production.</title>
        <authorList>
            <person name="Fan W."/>
            <person name="Wang S."/>
            <person name="Wang H."/>
            <person name="Wang A."/>
            <person name="Jiang F."/>
            <person name="Liu H."/>
            <person name="Zhao H."/>
            <person name="Xu D."/>
            <person name="Zhang Y."/>
        </authorList>
    </citation>
    <scope>NUCLEOTIDE SEQUENCE [LARGE SCALE GENOMIC DNA]</scope>
    <source>
        <strain evidence="2">cv. Punajuju</strain>
    </source>
</reference>
<dbReference type="Proteomes" id="UP001055811">
    <property type="component" value="Linkage Group LG08"/>
</dbReference>
<evidence type="ECO:0000313" key="1">
    <source>
        <dbReference type="EMBL" id="KAI3699613.1"/>
    </source>
</evidence>
<reference evidence="1 2" key="2">
    <citation type="journal article" date="2022" name="Mol. Ecol. Resour.">
        <title>The genomes of chicory, endive, great burdock and yacon provide insights into Asteraceae paleo-polyploidization history and plant inulin production.</title>
        <authorList>
            <person name="Fan W."/>
            <person name="Wang S."/>
            <person name="Wang H."/>
            <person name="Wang A."/>
            <person name="Jiang F."/>
            <person name="Liu H."/>
            <person name="Zhao H."/>
            <person name="Xu D."/>
            <person name="Zhang Y."/>
        </authorList>
    </citation>
    <scope>NUCLEOTIDE SEQUENCE [LARGE SCALE GENOMIC DNA]</scope>
    <source>
        <strain evidence="2">cv. Punajuju</strain>
        <tissue evidence="1">Leaves</tissue>
    </source>
</reference>
<organism evidence="1 2">
    <name type="scientific">Cichorium intybus</name>
    <name type="common">Chicory</name>
    <dbReference type="NCBI Taxonomy" id="13427"/>
    <lineage>
        <taxon>Eukaryota</taxon>
        <taxon>Viridiplantae</taxon>
        <taxon>Streptophyta</taxon>
        <taxon>Embryophyta</taxon>
        <taxon>Tracheophyta</taxon>
        <taxon>Spermatophyta</taxon>
        <taxon>Magnoliopsida</taxon>
        <taxon>eudicotyledons</taxon>
        <taxon>Gunneridae</taxon>
        <taxon>Pentapetalae</taxon>
        <taxon>asterids</taxon>
        <taxon>campanulids</taxon>
        <taxon>Asterales</taxon>
        <taxon>Asteraceae</taxon>
        <taxon>Cichorioideae</taxon>
        <taxon>Cichorieae</taxon>
        <taxon>Cichoriinae</taxon>
        <taxon>Cichorium</taxon>
    </lineage>
</organism>
<accession>A0ACB8ZPN7</accession>
<evidence type="ECO:0000313" key="2">
    <source>
        <dbReference type="Proteomes" id="UP001055811"/>
    </source>
</evidence>
<proteinExistence type="predicted"/>
<comment type="caution">
    <text evidence="1">The sequence shown here is derived from an EMBL/GenBank/DDBJ whole genome shotgun (WGS) entry which is preliminary data.</text>
</comment>
<sequence>MLYSKSDKKCTRDQNNVHNSDSTEVSRADFMTPSTFIFLSENQLFLTFGNRTVAVGNFRSELVTSFEDHVLWHPDCNTNNIYITTEQDLIISYCKTEYDDPLTDGNGKCLAKVKAKNSTPLDECCCGGINVISNRDGNVECDEGDF</sequence>
<protein>
    <submittedName>
        <fullName evidence="1">Uncharacterized protein</fullName>
    </submittedName>
</protein>